<dbReference type="Pfam" id="PF00586">
    <property type="entry name" value="AIRS"/>
    <property type="match status" value="2"/>
</dbReference>
<proteinExistence type="inferred from homology"/>
<dbReference type="GO" id="GO:0005737">
    <property type="term" value="C:cytoplasm"/>
    <property type="evidence" value="ECO:0007669"/>
    <property type="project" value="UniProtKB-SubCell"/>
</dbReference>
<dbReference type="PANTHER" id="PTHR43555:SF1">
    <property type="entry name" value="PHOSPHORIBOSYLFORMYLGLYCINAMIDINE SYNTHASE SUBUNIT PURL"/>
    <property type="match status" value="1"/>
</dbReference>
<evidence type="ECO:0000313" key="6">
    <source>
        <dbReference type="Proteomes" id="UP000178558"/>
    </source>
</evidence>
<dbReference type="CDD" id="cd02203">
    <property type="entry name" value="PurL_repeat1"/>
    <property type="match status" value="1"/>
</dbReference>
<feature type="binding site" evidence="2">
    <location>
        <position position="451"/>
    </location>
    <ligand>
        <name>ATP</name>
        <dbReference type="ChEBI" id="CHEBI:30616"/>
    </ligand>
</feature>
<dbReference type="HAMAP" id="MF_00420">
    <property type="entry name" value="PurL_2"/>
    <property type="match status" value="1"/>
</dbReference>
<name>A0A1F7J6R1_9BACT</name>
<dbReference type="InterPro" id="IPR036921">
    <property type="entry name" value="PurM-like_N_sf"/>
</dbReference>
<dbReference type="EC" id="6.3.5.3" evidence="2"/>
<feature type="binding site" evidence="2">
    <location>
        <position position="487"/>
    </location>
    <ligand>
        <name>Mg(2+)</name>
        <dbReference type="ChEBI" id="CHEBI:18420"/>
        <label>1</label>
    </ligand>
</feature>
<keyword evidence="2" id="KW-0658">Purine biosynthesis</keyword>
<comment type="subcellular location">
    <subcellularLocation>
        <location evidence="2">Cytoplasm</location>
    </subcellularLocation>
</comment>
<keyword evidence="2" id="KW-0067">ATP-binding</keyword>
<accession>A0A1F7J6R1</accession>
<gene>
    <name evidence="2" type="primary">purL</name>
    <name evidence="5" type="ORF">A3B50_02570</name>
</gene>
<feature type="binding site" evidence="2">
    <location>
        <position position="61"/>
    </location>
    <ligand>
        <name>ATP</name>
        <dbReference type="ChEBI" id="CHEBI:30616"/>
    </ligand>
</feature>
<feature type="binding site" evidence="2">
    <location>
        <position position="489"/>
    </location>
    <ligand>
        <name>substrate</name>
    </ligand>
</feature>
<feature type="domain" description="PurM-like N-terminal" evidence="3">
    <location>
        <begin position="44"/>
        <end position="157"/>
    </location>
</feature>
<feature type="active site" description="Proton acceptor" evidence="2">
    <location>
        <position position="65"/>
    </location>
</feature>
<dbReference type="Proteomes" id="UP000178558">
    <property type="component" value="Unassembled WGS sequence"/>
</dbReference>
<feature type="binding site" evidence="2">
    <location>
        <position position="87"/>
    </location>
    <ligand>
        <name>Mg(2+)</name>
        <dbReference type="ChEBI" id="CHEBI:18420"/>
        <label>2</label>
    </ligand>
</feature>
<evidence type="ECO:0000259" key="3">
    <source>
        <dbReference type="Pfam" id="PF00586"/>
    </source>
</evidence>
<comment type="catalytic activity">
    <reaction evidence="2">
        <text>N(2)-formyl-N(1)-(5-phospho-beta-D-ribosyl)glycinamide + L-glutamine + ATP + H2O = 2-formamido-N(1)-(5-O-phospho-beta-D-ribosyl)acetamidine + L-glutamate + ADP + phosphate + H(+)</text>
        <dbReference type="Rhea" id="RHEA:17129"/>
        <dbReference type="ChEBI" id="CHEBI:15377"/>
        <dbReference type="ChEBI" id="CHEBI:15378"/>
        <dbReference type="ChEBI" id="CHEBI:29985"/>
        <dbReference type="ChEBI" id="CHEBI:30616"/>
        <dbReference type="ChEBI" id="CHEBI:43474"/>
        <dbReference type="ChEBI" id="CHEBI:58359"/>
        <dbReference type="ChEBI" id="CHEBI:147286"/>
        <dbReference type="ChEBI" id="CHEBI:147287"/>
        <dbReference type="ChEBI" id="CHEBI:456216"/>
        <dbReference type="EC" id="6.3.5.3"/>
    </reaction>
</comment>
<feature type="binding site" evidence="2">
    <location>
        <position position="233"/>
    </location>
    <ligand>
        <name>Mg(2+)</name>
        <dbReference type="ChEBI" id="CHEBI:18420"/>
        <label>2</label>
    </ligand>
</feature>
<dbReference type="GO" id="GO:0005524">
    <property type="term" value="F:ATP binding"/>
    <property type="evidence" value="ECO:0007669"/>
    <property type="project" value="UniProtKB-UniRule"/>
</dbReference>
<dbReference type="PANTHER" id="PTHR43555">
    <property type="entry name" value="PHOSPHORIBOSYLFORMYLGLYCINAMIDINE SYNTHASE SUBUNIT PURL"/>
    <property type="match status" value="1"/>
</dbReference>
<keyword evidence="2" id="KW-0547">Nucleotide-binding</keyword>
<dbReference type="SUPFAM" id="SSF56042">
    <property type="entry name" value="PurM C-terminal domain-like"/>
    <property type="match status" value="1"/>
</dbReference>
<keyword evidence="2" id="KW-0479">Metal-binding</keyword>
<comment type="function">
    <text evidence="2">Part of the phosphoribosylformylglycinamidine synthase complex involved in the purines biosynthetic pathway. Catalyzes the ATP-dependent conversion of formylglycinamide ribonucleotide (FGAR) and glutamine to yield formylglycinamidine ribonucleotide (FGAM) and glutamate. The FGAM synthase complex is composed of three subunits. PurQ produces an ammonia molecule by converting glutamine to glutamate. PurL transfers the ammonia molecule to FGAR to form FGAM in an ATP-dependent manner. PurS interacts with PurQ and PurL and is thought to assist in the transfer of the ammonia molecule from PurQ to PurL.</text>
</comment>
<comment type="pathway">
    <text evidence="2">Purine metabolism; IMP biosynthesis via de novo pathway; 5-amino-1-(5-phospho-D-ribosyl)imidazole from N(2)-formyl-N(1)-(5-phospho-D-ribosyl)glycinamide: step 1/2.</text>
</comment>
<evidence type="ECO:0000256" key="2">
    <source>
        <dbReference type="HAMAP-Rule" id="MF_00420"/>
    </source>
</evidence>
<feature type="binding site" evidence="2">
    <location>
        <begin position="283"/>
        <end position="285"/>
    </location>
    <ligand>
        <name>substrate</name>
    </ligand>
</feature>
<dbReference type="GO" id="GO:0006189">
    <property type="term" value="P:'de novo' IMP biosynthetic process"/>
    <property type="evidence" value="ECO:0007669"/>
    <property type="project" value="UniProtKB-UniRule"/>
</dbReference>
<evidence type="ECO:0000313" key="5">
    <source>
        <dbReference type="EMBL" id="OGK51305.1"/>
    </source>
</evidence>
<reference evidence="5 6" key="1">
    <citation type="journal article" date="2016" name="Nat. Commun.">
        <title>Thousands of microbial genomes shed light on interconnected biogeochemical processes in an aquifer system.</title>
        <authorList>
            <person name="Anantharaman K."/>
            <person name="Brown C.T."/>
            <person name="Hug L.A."/>
            <person name="Sharon I."/>
            <person name="Castelle C.J."/>
            <person name="Probst A.J."/>
            <person name="Thomas B.C."/>
            <person name="Singh A."/>
            <person name="Wilkins M.J."/>
            <person name="Karaoz U."/>
            <person name="Brodie E.L."/>
            <person name="Williams K.H."/>
            <person name="Hubbard S.S."/>
            <person name="Banfield J.F."/>
        </authorList>
    </citation>
    <scope>NUCLEOTIDE SEQUENCE [LARGE SCALE GENOMIC DNA]</scope>
</reference>
<comment type="caution">
    <text evidence="2">Lacks conserved residue(s) required for the propagation of feature annotation.</text>
</comment>
<dbReference type="Pfam" id="PF02769">
    <property type="entry name" value="AIRS_C"/>
    <property type="match status" value="1"/>
</dbReference>
<feature type="binding site" evidence="2">
    <location>
        <position position="86"/>
    </location>
    <ligand>
        <name>substrate</name>
    </ligand>
</feature>
<sequence length="512" mass="56682">MSKTKSILETLAEAMSSEHTSYKSSKQYLTQLPTKGRQVIQGPGENAGIIDLGKGWALAIRVESHNHPTFIKPYHGAATGVGGILRDIFTMGARPIGSLDFLRFGANKKGKELLKEAVHGIADYGNCIGVPTVGGDVFFDKTYNYNCLVNVAAFGIVKKKNIILGNALKPGSDLIYVGARTGRDGIGGAQMASETLDTAKAETVQKEDPFLEKLLLEACCELAETDWIEGMQDMGATGLLCSTTEVALRGRRRTGKNLGTKVFLNRVPTKASHMTPVELLLSESQERMLIVGKKKFRKKILNLFKHWDLEASVIGTVTNDGKYTILYDGPKKKNIKLVMKFNEVIPDISEDWQRKKWIPQKTPHKKASRKEVRNIWQQYDWMVGTRTLKGPNKPGHYAVLDLHEIGKKLVISWSSDEGRSDRSPLKGIQYAFDKCLLYQKKLKAKPLGITNCLNFGHPKDSIGAFAETIKGLRQRSLKHKIPIVSGNVSLYNAHHNDSIKPTPTLVMVGIAD</sequence>
<evidence type="ECO:0000256" key="1">
    <source>
        <dbReference type="ARBA" id="ARBA00022490"/>
    </source>
</evidence>
<comment type="subunit">
    <text evidence="2">Monomer. Part of the FGAM synthase complex composed of 1 PurL, 1 PurQ and 2 PurS subunits.</text>
</comment>
<dbReference type="InterPro" id="IPR010074">
    <property type="entry name" value="PRibForGlyAmidine_synth_PurL"/>
</dbReference>
<feature type="binding site" evidence="2">
    <location>
        <begin position="64"/>
        <end position="67"/>
    </location>
    <ligand>
        <name>substrate</name>
    </ligand>
</feature>
<dbReference type="UniPathway" id="UPA00074">
    <property type="reaction ID" value="UER00128"/>
</dbReference>
<feature type="binding site" evidence="2">
    <location>
        <position position="22"/>
    </location>
    <ligand>
        <name>ATP</name>
        <dbReference type="ChEBI" id="CHEBI:30616"/>
    </ligand>
</feature>
<feature type="domain" description="PurM-like N-terminal" evidence="3">
    <location>
        <begin position="444"/>
        <end position="511"/>
    </location>
</feature>
<keyword evidence="2" id="KW-0436">Ligase</keyword>
<comment type="caution">
    <text evidence="5">The sequence shown here is derived from an EMBL/GenBank/DDBJ whole genome shotgun (WGS) entry which is preliminary data.</text>
</comment>
<dbReference type="InterPro" id="IPR016188">
    <property type="entry name" value="PurM-like_N"/>
</dbReference>
<dbReference type="GO" id="GO:0004642">
    <property type="term" value="F:phosphoribosylformylglycinamidine synthase activity"/>
    <property type="evidence" value="ECO:0007669"/>
    <property type="project" value="UniProtKB-UniRule"/>
</dbReference>
<feature type="active site" evidence="2">
    <location>
        <position position="19"/>
    </location>
</feature>
<dbReference type="Gene3D" id="3.30.1330.10">
    <property type="entry name" value="PurM-like, N-terminal domain"/>
    <property type="match status" value="2"/>
</dbReference>
<organism evidence="5 6">
    <name type="scientific">Candidatus Roizmanbacteria bacterium RIFCSPLOWO2_01_FULL_40_42</name>
    <dbReference type="NCBI Taxonomy" id="1802066"/>
    <lineage>
        <taxon>Bacteria</taxon>
        <taxon>Candidatus Roizmaniibacteriota</taxon>
    </lineage>
</organism>
<feature type="binding site" evidence="2">
    <location>
        <position position="486"/>
    </location>
    <ligand>
        <name>ATP</name>
        <dbReference type="ChEBI" id="CHEBI:30616"/>
    </ligand>
</feature>
<dbReference type="Gene3D" id="3.90.650.10">
    <property type="entry name" value="PurM-like C-terminal domain"/>
    <property type="match status" value="1"/>
</dbReference>
<dbReference type="NCBIfam" id="TIGR01736">
    <property type="entry name" value="FGAM_synth_II"/>
    <property type="match status" value="1"/>
</dbReference>
<protein>
    <recommendedName>
        <fullName evidence="2">Phosphoribosylformylglycinamidine synthase subunit PurL</fullName>
        <shortName evidence="2">FGAM synthase</shortName>
        <ecNumber evidence="2">6.3.5.3</ecNumber>
    </recommendedName>
    <alternativeName>
        <fullName evidence="2">Formylglycinamide ribonucleotide amidotransferase subunit II</fullName>
        <shortName evidence="2">FGAR amidotransferase II</shortName>
        <shortName evidence="2">FGAR-AT II</shortName>
    </alternativeName>
    <alternativeName>
        <fullName evidence="2">Glutamine amidotransferase PurL</fullName>
    </alternativeName>
    <alternativeName>
        <fullName evidence="2">Phosphoribosylformylglycinamidine synthase subunit II</fullName>
    </alternativeName>
</protein>
<keyword evidence="2" id="KW-0460">Magnesium</keyword>
<feature type="binding site" evidence="2">
    <location>
        <position position="63"/>
    </location>
    <ligand>
        <name>Mg(2+)</name>
        <dbReference type="ChEBI" id="CHEBI:18420"/>
        <label>1</label>
    </ligand>
</feature>
<keyword evidence="1 2" id="KW-0963">Cytoplasm</keyword>
<dbReference type="GO" id="GO:0000287">
    <property type="term" value="F:magnesium ion binding"/>
    <property type="evidence" value="ECO:0007669"/>
    <property type="project" value="UniProtKB-UniRule"/>
</dbReference>
<feature type="binding site" evidence="2">
    <location>
        <position position="205"/>
    </location>
    <ligand>
        <name>substrate</name>
    </ligand>
</feature>
<dbReference type="SUPFAM" id="SSF55326">
    <property type="entry name" value="PurM N-terminal domain-like"/>
    <property type="match status" value="2"/>
</dbReference>
<dbReference type="InterPro" id="IPR036676">
    <property type="entry name" value="PurM-like_C_sf"/>
</dbReference>
<dbReference type="AlphaFoldDB" id="A0A1F7J6R1"/>
<dbReference type="InterPro" id="IPR010918">
    <property type="entry name" value="PurM-like_C_dom"/>
</dbReference>
<feature type="domain" description="PurM-like C-terminal" evidence="4">
    <location>
        <begin position="169"/>
        <end position="326"/>
    </location>
</feature>
<dbReference type="EMBL" id="MGAQ01000001">
    <property type="protein sequence ID" value="OGK51305.1"/>
    <property type="molecule type" value="Genomic_DNA"/>
</dbReference>
<evidence type="ECO:0000259" key="4">
    <source>
        <dbReference type="Pfam" id="PF02769"/>
    </source>
</evidence>
<comment type="similarity">
    <text evidence="2">Belongs to the FGAMS family.</text>
</comment>